<gene>
    <name evidence="1" type="primary">228</name>
    <name evidence="1" type="ORF">SEA_PUMPERNICKEL_228</name>
</gene>
<sequence length="786" mass="89193">MSLGDSGASLLTSDPATDKILVRHRLTERCLMILDDKTVEVTSNFEFDEEQEMGISAGAKAIIIGHLISQYSDPYLACLREYTSNALDSHREAGTTRAVEVTLPTALSQNLVFRDFGTGLTREEMKGFGQFGDSTKRDSNDKIGAFGIGSKSGLAMASQFVVKSVKDGKMNTAVIGRKPNNEPFMGFLEEVESDEPNGVTITIPTSENYRYSNAVFSEDFFLGWEPGSIKVDGRIPEISVHNEKQYAYHEGLGWVPIWGTPSKNRTVRALVGPVLYTIDMGQFYDTKGWNNYGDNAFHGVVLELPIGSVEIAPSREELIYDKKTRKAVQERLDKVLKAVSKQYEIRAENAETAREAIEIRDRANALHMKTKHYTWKGRIIDPPEGRYGAGWSAEERAKSTEMIATTARLNSNSWERARTNIDVIDVKSIRPWDYHRNLRNVVVLGTPFDESSKVRDRRAGATSAATFIRGYFEEDHGSLARLYFVEYDSKDKLNFWVQETVDEFITYDRYKEVVAETRKATSAAARAARAARAKVGKVPHILDVRLIGPYGHLANTVRMDDLDQTDKKFVYIQTNEIPLHGDFRRSLYGSSAEGQPLIDTAKLFAGRSKIDPDVVFIAINKSDKLSEYQKAIPGLISLEEYLIERIEELDFKTLTMSPDELDGLWCEDTSNYHWIRYINQQFIDKIEDKDTKAWMQTIRKVRKPDSVPGWLKELNNYVQKRTHPGLADLKKALEKVDFEKVVPNQGRSARYPLLSDFWRIKGDDEAWYINARDREYAESVDTEETN</sequence>
<accession>A0AAE9C2J7</accession>
<dbReference type="RefSeq" id="YP_010755218.1">
    <property type="nucleotide sequence ID" value="NC_073468.1"/>
</dbReference>
<name>A0AAE9C2J7_9CAUD</name>
<organism evidence="1 2">
    <name type="scientific">Microbacterium phage Pumpernickel</name>
    <dbReference type="NCBI Taxonomy" id="2885983"/>
    <lineage>
        <taxon>Viruses</taxon>
        <taxon>Duplodnaviria</taxon>
        <taxon>Heunggongvirae</taxon>
        <taxon>Uroviricota</taxon>
        <taxon>Caudoviricetes</taxon>
        <taxon>Pumpernickelvirus</taxon>
        <taxon>Pumpernickelvirus pumpernickel</taxon>
    </lineage>
</organism>
<dbReference type="SUPFAM" id="SSF55874">
    <property type="entry name" value="ATPase domain of HSP90 chaperone/DNA topoisomerase II/histidine kinase"/>
    <property type="match status" value="1"/>
</dbReference>
<evidence type="ECO:0000313" key="2">
    <source>
        <dbReference type="Proteomes" id="UP000827768"/>
    </source>
</evidence>
<evidence type="ECO:0008006" key="3">
    <source>
        <dbReference type="Google" id="ProtNLM"/>
    </source>
</evidence>
<dbReference type="GeneID" id="80019869"/>
<keyword evidence="2" id="KW-1185">Reference proteome</keyword>
<dbReference type="EMBL" id="OK040790">
    <property type="protein sequence ID" value="UDL15978.1"/>
    <property type="molecule type" value="Genomic_DNA"/>
</dbReference>
<dbReference type="InterPro" id="IPR036890">
    <property type="entry name" value="HATPase_C_sf"/>
</dbReference>
<evidence type="ECO:0000313" key="1">
    <source>
        <dbReference type="EMBL" id="UDL15978.1"/>
    </source>
</evidence>
<protein>
    <recommendedName>
        <fullName evidence="3">RIIA-like protein</fullName>
    </recommendedName>
</protein>
<dbReference type="Gene3D" id="3.30.565.10">
    <property type="entry name" value="Histidine kinase-like ATPase, C-terminal domain"/>
    <property type="match status" value="1"/>
</dbReference>
<dbReference type="Pfam" id="PF13589">
    <property type="entry name" value="HATPase_c_3"/>
    <property type="match status" value="1"/>
</dbReference>
<proteinExistence type="predicted"/>
<dbReference type="KEGG" id="vg:80019869"/>
<dbReference type="Proteomes" id="UP000827768">
    <property type="component" value="Segment"/>
</dbReference>
<reference evidence="1" key="1">
    <citation type="submission" date="2021-09" db="EMBL/GenBank/DDBJ databases">
        <authorList>
            <person name="Andersen S.H."/>
            <person name="Beall E.A."/>
            <person name="Cappelle B."/>
            <person name="Falteisek K.J."/>
            <person name="Fenske B.A."/>
            <person name="Gansluckner N.W."/>
            <person name="Gilbertson S.M."/>
            <person name="Krings K.J."/>
            <person name="Mobeck M."/>
            <person name="Odeku J.O."/>
            <person name="Poncelet M.E."/>
            <person name="Rohr J.R."/>
            <person name="Rolands L."/>
            <person name="Whipple C.D."/>
            <person name="Whipple E.M."/>
            <person name="Spring A.M."/>
            <person name="Klyczek K."/>
            <person name="Garlena R.A."/>
            <person name="Russell D.A."/>
            <person name="Pope W.H."/>
            <person name="Jacobs-Sera D."/>
            <person name="Hatfull G.F."/>
        </authorList>
    </citation>
    <scope>NUCLEOTIDE SEQUENCE</scope>
</reference>